<gene>
    <name evidence="3" type="ORF">GCM10022197_13740</name>
</gene>
<dbReference type="RefSeq" id="WP_204911650.1">
    <property type="nucleotide sequence ID" value="NZ_BAAAYR010000001.1"/>
</dbReference>
<reference evidence="4" key="1">
    <citation type="journal article" date="2019" name="Int. J. Syst. Evol. Microbiol.">
        <title>The Global Catalogue of Microorganisms (GCM) 10K type strain sequencing project: providing services to taxonomists for standard genome sequencing and annotation.</title>
        <authorList>
            <consortium name="The Broad Institute Genomics Platform"/>
            <consortium name="The Broad Institute Genome Sequencing Center for Infectious Disease"/>
            <person name="Wu L."/>
            <person name="Ma J."/>
        </authorList>
    </citation>
    <scope>NUCLEOTIDE SEQUENCE [LARGE SCALE GENOMIC DNA]</scope>
    <source>
        <strain evidence="4">JCM 16540</strain>
    </source>
</reference>
<keyword evidence="1" id="KW-0812">Transmembrane</keyword>
<feature type="transmembrane region" description="Helical" evidence="1">
    <location>
        <begin position="106"/>
        <end position="127"/>
    </location>
</feature>
<dbReference type="Proteomes" id="UP001500767">
    <property type="component" value="Unassembled WGS sequence"/>
</dbReference>
<accession>A0ABP6X0F6</accession>
<evidence type="ECO:0000313" key="4">
    <source>
        <dbReference type="Proteomes" id="UP001500767"/>
    </source>
</evidence>
<comment type="caution">
    <text evidence="3">The sequence shown here is derived from an EMBL/GenBank/DDBJ whole genome shotgun (WGS) entry which is preliminary data.</text>
</comment>
<feature type="transmembrane region" description="Helical" evidence="1">
    <location>
        <begin position="210"/>
        <end position="230"/>
    </location>
</feature>
<evidence type="ECO:0000313" key="3">
    <source>
        <dbReference type="EMBL" id="GAA3559553.1"/>
    </source>
</evidence>
<feature type="transmembrane region" description="Helical" evidence="1">
    <location>
        <begin position="67"/>
        <end position="86"/>
    </location>
</feature>
<sequence>MPSEPLINHLSSPAEPRVTTLVRRHPTAAFFLLAFGLSWLAWAPYVLGGTGLGVLGFSVPGGQLLGVLPGAFLGPLTAAFVVTALVDGRAGLRHWGARLVRFRVGWRWYVGVLVGVPTILVATTMLLPASWGHVANPGLSLLALYLPMLVLQFFTTAMAEEPGWRDFALPRLQERFGAVRGTVLLGTLWGCWHLPLFMTDWGGWPDVSPWAPIEFVAACVPLSLVMTWVFNRTGQSLPIVMMLHAGINSTYSSVWTTIFPTLDVMRDPLHVQLVATSVIALVLIIVTRGKLGLSTTSLIDTAGPVHEERPLVTTPTR</sequence>
<feature type="transmembrane region" description="Helical" evidence="1">
    <location>
        <begin position="139"/>
        <end position="157"/>
    </location>
</feature>
<evidence type="ECO:0000256" key="1">
    <source>
        <dbReference type="SAM" id="Phobius"/>
    </source>
</evidence>
<keyword evidence="4" id="KW-1185">Reference proteome</keyword>
<feature type="transmembrane region" description="Helical" evidence="1">
    <location>
        <begin position="27"/>
        <end position="47"/>
    </location>
</feature>
<dbReference type="Pfam" id="PF02517">
    <property type="entry name" value="Rce1-like"/>
    <property type="match status" value="1"/>
</dbReference>
<evidence type="ECO:0000259" key="2">
    <source>
        <dbReference type="Pfam" id="PF02517"/>
    </source>
</evidence>
<keyword evidence="1" id="KW-1133">Transmembrane helix</keyword>
<keyword evidence="1" id="KW-0472">Membrane</keyword>
<feature type="transmembrane region" description="Helical" evidence="1">
    <location>
        <begin position="237"/>
        <end position="258"/>
    </location>
</feature>
<dbReference type="PANTHER" id="PTHR35797:SF1">
    <property type="entry name" value="PROTEASE"/>
    <property type="match status" value="1"/>
</dbReference>
<feature type="transmembrane region" description="Helical" evidence="1">
    <location>
        <begin position="178"/>
        <end position="198"/>
    </location>
</feature>
<dbReference type="EMBL" id="BAAAYR010000001">
    <property type="protein sequence ID" value="GAA3559553.1"/>
    <property type="molecule type" value="Genomic_DNA"/>
</dbReference>
<feature type="transmembrane region" description="Helical" evidence="1">
    <location>
        <begin position="270"/>
        <end position="287"/>
    </location>
</feature>
<protein>
    <submittedName>
        <fullName evidence="3">Type II CAAX endopeptidase family protein</fullName>
    </submittedName>
</protein>
<organism evidence="3 4">
    <name type="scientific">Microlunatus spumicola</name>
    <dbReference type="NCBI Taxonomy" id="81499"/>
    <lineage>
        <taxon>Bacteria</taxon>
        <taxon>Bacillati</taxon>
        <taxon>Actinomycetota</taxon>
        <taxon>Actinomycetes</taxon>
        <taxon>Propionibacteriales</taxon>
        <taxon>Propionibacteriaceae</taxon>
        <taxon>Microlunatus</taxon>
    </lineage>
</organism>
<name>A0ABP6X0F6_9ACTN</name>
<dbReference type="PANTHER" id="PTHR35797">
    <property type="entry name" value="PROTEASE-RELATED"/>
    <property type="match status" value="1"/>
</dbReference>
<dbReference type="InterPro" id="IPR042150">
    <property type="entry name" value="MmRce1-like"/>
</dbReference>
<feature type="domain" description="CAAX prenyl protease 2/Lysostaphin resistance protein A-like" evidence="2">
    <location>
        <begin position="145"/>
        <end position="249"/>
    </location>
</feature>
<dbReference type="InterPro" id="IPR003675">
    <property type="entry name" value="Rce1/LyrA-like_dom"/>
</dbReference>
<proteinExistence type="predicted"/>